<keyword evidence="5" id="KW-1185">Reference proteome</keyword>
<reference evidence="4 5" key="1">
    <citation type="journal article" date="2018" name="Nat. Ecol. Evol.">
        <title>Genomic signatures of mitonuclear coevolution across populations of Tigriopus californicus.</title>
        <authorList>
            <person name="Barreto F.S."/>
            <person name="Watson E.T."/>
            <person name="Lima T.G."/>
            <person name="Willett C.S."/>
            <person name="Edmands S."/>
            <person name="Li W."/>
            <person name="Burton R.S."/>
        </authorList>
    </citation>
    <scope>NUCLEOTIDE SEQUENCE [LARGE SCALE GENOMIC DNA]</scope>
    <source>
        <strain evidence="4 5">San Diego</strain>
    </source>
</reference>
<name>A0A553NSH3_TIGCA</name>
<evidence type="ECO:0000259" key="3">
    <source>
        <dbReference type="Pfam" id="PF00021"/>
    </source>
</evidence>
<feature type="signal peptide" evidence="2">
    <location>
        <begin position="1"/>
        <end position="21"/>
    </location>
</feature>
<dbReference type="Proteomes" id="UP000318571">
    <property type="component" value="Chromosome 1"/>
</dbReference>
<feature type="domain" description="UPAR/Ly6" evidence="3">
    <location>
        <begin position="20"/>
        <end position="116"/>
    </location>
</feature>
<evidence type="ECO:0000313" key="5">
    <source>
        <dbReference type="Proteomes" id="UP000318571"/>
    </source>
</evidence>
<dbReference type="InterPro" id="IPR050975">
    <property type="entry name" value="Sleep_regulator"/>
</dbReference>
<dbReference type="InterPro" id="IPR016054">
    <property type="entry name" value="LY6_UPA_recep-like"/>
</dbReference>
<comment type="caution">
    <text evidence="4">The sequence shown here is derived from an EMBL/GenBank/DDBJ whole genome shotgun (WGS) entry which is preliminary data.</text>
</comment>
<sequence>MKTFIVILLVSLSILVPQSQALKCFTCDNVGSGEVCIENPEQVQNGVSDCQEPNDEFCYTSRLEEEDGKLTFNRGCCKVKDGSPVCPPGDDFQIITNNNPPYTKYLTRCTEDVCNTDAGNEGGSNSDGGGSLVVPGNKPSSASKASAMILVLLMSALWAHMC</sequence>
<proteinExistence type="predicted"/>
<keyword evidence="1 2" id="KW-0732">Signal</keyword>
<evidence type="ECO:0000256" key="2">
    <source>
        <dbReference type="SAM" id="SignalP"/>
    </source>
</evidence>
<accession>A0A553NSH3</accession>
<dbReference type="Pfam" id="PF00021">
    <property type="entry name" value="UPAR_LY6"/>
    <property type="match status" value="1"/>
</dbReference>
<dbReference type="AlphaFoldDB" id="A0A553NSH3"/>
<dbReference type="PANTHER" id="PTHR33562:SF28">
    <property type="entry name" value="PROTEIN QUIVER"/>
    <property type="match status" value="1"/>
</dbReference>
<evidence type="ECO:0000256" key="1">
    <source>
        <dbReference type="ARBA" id="ARBA00022729"/>
    </source>
</evidence>
<protein>
    <recommendedName>
        <fullName evidence="3">UPAR/Ly6 domain-containing protein</fullName>
    </recommendedName>
</protein>
<evidence type="ECO:0000313" key="4">
    <source>
        <dbReference type="EMBL" id="TRY68360.1"/>
    </source>
</evidence>
<organism evidence="4 5">
    <name type="scientific">Tigriopus californicus</name>
    <name type="common">Marine copepod</name>
    <dbReference type="NCBI Taxonomy" id="6832"/>
    <lineage>
        <taxon>Eukaryota</taxon>
        <taxon>Metazoa</taxon>
        <taxon>Ecdysozoa</taxon>
        <taxon>Arthropoda</taxon>
        <taxon>Crustacea</taxon>
        <taxon>Multicrustacea</taxon>
        <taxon>Hexanauplia</taxon>
        <taxon>Copepoda</taxon>
        <taxon>Harpacticoida</taxon>
        <taxon>Harpacticidae</taxon>
        <taxon>Tigriopus</taxon>
    </lineage>
</organism>
<dbReference type="PANTHER" id="PTHR33562">
    <property type="entry name" value="ATILLA, ISOFORM B-RELATED-RELATED"/>
    <property type="match status" value="1"/>
</dbReference>
<dbReference type="EMBL" id="VCGU01000010">
    <property type="protein sequence ID" value="TRY68360.1"/>
    <property type="molecule type" value="Genomic_DNA"/>
</dbReference>
<feature type="chain" id="PRO_5022132047" description="UPAR/Ly6 domain-containing protein" evidence="2">
    <location>
        <begin position="22"/>
        <end position="162"/>
    </location>
</feature>
<gene>
    <name evidence="4" type="ORF">TCAL_04128</name>
</gene>
<dbReference type="STRING" id="6832.A0A553NSH3"/>